<dbReference type="EMBL" id="APWK03000114">
    <property type="protein sequence ID" value="PHH50746.1"/>
    <property type="molecule type" value="Genomic_DNA"/>
</dbReference>
<keyword evidence="3" id="KW-1185">Reference proteome</keyword>
<proteinExistence type="predicted"/>
<gene>
    <name evidence="2" type="ORF">CFIMG_004509RAa</name>
</gene>
<name>A0A2C5WXY8_9PEZI</name>
<feature type="region of interest" description="Disordered" evidence="1">
    <location>
        <begin position="38"/>
        <end position="59"/>
    </location>
</feature>
<dbReference type="Proteomes" id="UP000222788">
    <property type="component" value="Unassembled WGS sequence"/>
</dbReference>
<dbReference type="OrthoDB" id="6080404at2759"/>
<evidence type="ECO:0000313" key="2">
    <source>
        <dbReference type="EMBL" id="PHH50746.1"/>
    </source>
</evidence>
<comment type="caution">
    <text evidence="2">The sequence shown here is derived from an EMBL/GenBank/DDBJ whole genome shotgun (WGS) entry which is preliminary data.</text>
</comment>
<accession>A0A2C5WXY8</accession>
<sequence length="77" mass="8660">MKRKDAKMERTRAVDVVKEIILRKVKQQAADARVYEIEADARTDRDNESSGSANGPGIDTIRNVYQMLPPLMAAINE</sequence>
<protein>
    <submittedName>
        <fullName evidence="2">Uncharacterized protein</fullName>
    </submittedName>
</protein>
<organism evidence="2 3">
    <name type="scientific">Ceratocystis fimbriata CBS 114723</name>
    <dbReference type="NCBI Taxonomy" id="1035309"/>
    <lineage>
        <taxon>Eukaryota</taxon>
        <taxon>Fungi</taxon>
        <taxon>Dikarya</taxon>
        <taxon>Ascomycota</taxon>
        <taxon>Pezizomycotina</taxon>
        <taxon>Sordariomycetes</taxon>
        <taxon>Hypocreomycetidae</taxon>
        <taxon>Microascales</taxon>
        <taxon>Ceratocystidaceae</taxon>
        <taxon>Ceratocystis</taxon>
    </lineage>
</organism>
<dbReference type="AlphaFoldDB" id="A0A2C5WXY8"/>
<reference evidence="2 3" key="1">
    <citation type="journal article" date="2013" name="Fungal Biol.">
        <title>Analysis of microsatellite markers in the genome of the plant pathogen Ceratocystis fimbriata.</title>
        <authorList>
            <person name="Simpson M.C."/>
            <person name="Wilken P.M."/>
            <person name="Coetzee M.P."/>
            <person name="Wingfield M.J."/>
            <person name="Wingfield B.D."/>
        </authorList>
    </citation>
    <scope>NUCLEOTIDE SEQUENCE [LARGE SCALE GENOMIC DNA]</scope>
    <source>
        <strain evidence="2 3">CBS 114723</strain>
    </source>
</reference>
<feature type="compositionally biased region" description="Basic and acidic residues" evidence="1">
    <location>
        <begin position="38"/>
        <end position="48"/>
    </location>
</feature>
<reference evidence="2 3" key="2">
    <citation type="journal article" date="2013" name="IMA Fungus">
        <title>IMA Genome-F 1: Ceratocystis fimbriata: Draft nuclear genome sequence for the plant pathogen, Ceratocystis fimbriata.</title>
        <authorList>
            <person name="Wilken P.M."/>
            <person name="Steenkamp E.T."/>
            <person name="Wingfield M.J."/>
            <person name="de Beer Z.W."/>
            <person name="Wingfield B.D."/>
        </authorList>
    </citation>
    <scope>NUCLEOTIDE SEQUENCE [LARGE SCALE GENOMIC DNA]</scope>
    <source>
        <strain evidence="2 3">CBS 114723</strain>
    </source>
</reference>
<evidence type="ECO:0000256" key="1">
    <source>
        <dbReference type="SAM" id="MobiDB-lite"/>
    </source>
</evidence>
<evidence type="ECO:0000313" key="3">
    <source>
        <dbReference type="Proteomes" id="UP000222788"/>
    </source>
</evidence>